<gene>
    <name evidence="2" type="ORF">CONLIGDRAFT_700614</name>
</gene>
<proteinExistence type="predicted"/>
<sequence>MSAAAPTRRAALSNMTTNQQQLKETREASQAFRGRDRSRQCRLYRLFQSTFCGRHRPALVEVQTENHKRAGNRTDERRQATCGDNPQEQISPPNHRAARHRGSGSFPSLLEALRINKSAANVNICDSVVRSWPTYTAYPIDLLYYLLSARLMVDVPSSPANGSIPLGKSGILRIYRRGRYDDWITWQSYGRRIPKVLVDKGDWLLDLHAPIQFEDDSGQLVDTVNEVFERSIA</sequence>
<protein>
    <submittedName>
        <fullName evidence="2">Uncharacterized protein</fullName>
    </submittedName>
</protein>
<dbReference type="InParanoid" id="A0A1J7JNP7"/>
<feature type="compositionally biased region" description="Polar residues" evidence="1">
    <location>
        <begin position="82"/>
        <end position="92"/>
    </location>
</feature>
<keyword evidence="3" id="KW-1185">Reference proteome</keyword>
<feature type="compositionally biased region" description="Basic and acidic residues" evidence="1">
    <location>
        <begin position="23"/>
        <end position="34"/>
    </location>
</feature>
<feature type="region of interest" description="Disordered" evidence="1">
    <location>
        <begin position="65"/>
        <end position="103"/>
    </location>
</feature>
<dbReference type="AlphaFoldDB" id="A0A1J7JNP7"/>
<feature type="compositionally biased region" description="Polar residues" evidence="1">
    <location>
        <begin position="13"/>
        <end position="22"/>
    </location>
</feature>
<dbReference type="Proteomes" id="UP000182658">
    <property type="component" value="Unassembled WGS sequence"/>
</dbReference>
<dbReference type="EMBL" id="KV875096">
    <property type="protein sequence ID" value="OIW30956.1"/>
    <property type="molecule type" value="Genomic_DNA"/>
</dbReference>
<organism evidence="2 3">
    <name type="scientific">Coniochaeta ligniaria NRRL 30616</name>
    <dbReference type="NCBI Taxonomy" id="1408157"/>
    <lineage>
        <taxon>Eukaryota</taxon>
        <taxon>Fungi</taxon>
        <taxon>Dikarya</taxon>
        <taxon>Ascomycota</taxon>
        <taxon>Pezizomycotina</taxon>
        <taxon>Sordariomycetes</taxon>
        <taxon>Sordariomycetidae</taxon>
        <taxon>Coniochaetales</taxon>
        <taxon>Coniochaetaceae</taxon>
        <taxon>Coniochaeta</taxon>
    </lineage>
</organism>
<reference evidence="2 3" key="1">
    <citation type="submission" date="2016-10" db="EMBL/GenBank/DDBJ databases">
        <title>Draft genome sequence of Coniochaeta ligniaria NRRL30616, a lignocellulolytic fungus for bioabatement of inhibitors in plant biomass hydrolysates.</title>
        <authorList>
            <consortium name="DOE Joint Genome Institute"/>
            <person name="Jimenez D.J."/>
            <person name="Hector R.E."/>
            <person name="Riley R."/>
            <person name="Sun H."/>
            <person name="Grigoriev I.V."/>
            <person name="Van Elsas J.D."/>
            <person name="Nichols N.N."/>
        </authorList>
    </citation>
    <scope>NUCLEOTIDE SEQUENCE [LARGE SCALE GENOMIC DNA]</scope>
    <source>
        <strain evidence="2 3">NRRL 30616</strain>
    </source>
</reference>
<evidence type="ECO:0000256" key="1">
    <source>
        <dbReference type="SAM" id="MobiDB-lite"/>
    </source>
</evidence>
<feature type="region of interest" description="Disordered" evidence="1">
    <location>
        <begin position="1"/>
        <end position="34"/>
    </location>
</feature>
<accession>A0A1J7JNP7</accession>
<evidence type="ECO:0000313" key="3">
    <source>
        <dbReference type="Proteomes" id="UP000182658"/>
    </source>
</evidence>
<dbReference type="OrthoDB" id="4743586at2759"/>
<evidence type="ECO:0000313" key="2">
    <source>
        <dbReference type="EMBL" id="OIW30956.1"/>
    </source>
</evidence>
<feature type="compositionally biased region" description="Basic and acidic residues" evidence="1">
    <location>
        <begin position="65"/>
        <end position="79"/>
    </location>
</feature>
<name>A0A1J7JNP7_9PEZI</name>